<feature type="non-terminal residue" evidence="1">
    <location>
        <position position="41"/>
    </location>
</feature>
<dbReference type="AlphaFoldDB" id="A0A1Y3APW6"/>
<accession>A0A1Y3APW6</accession>
<comment type="caution">
    <text evidence="1">The sequence shown here is derived from an EMBL/GenBank/DDBJ whole genome shotgun (WGS) entry which is preliminary data.</text>
</comment>
<sequence length="41" mass="4748">MPPHNVNPTMKEPEIVSEDDQIFLMKLRTQLNQQVPSNINT</sequence>
<evidence type="ECO:0000313" key="2">
    <source>
        <dbReference type="Proteomes" id="UP000194236"/>
    </source>
</evidence>
<dbReference type="Proteomes" id="UP000194236">
    <property type="component" value="Unassembled WGS sequence"/>
</dbReference>
<dbReference type="EMBL" id="MUJZ01065404">
    <property type="protein sequence ID" value="OTF70502.1"/>
    <property type="molecule type" value="Genomic_DNA"/>
</dbReference>
<keyword evidence="2" id="KW-1185">Reference proteome</keyword>
<evidence type="ECO:0000313" key="1">
    <source>
        <dbReference type="EMBL" id="OTF70502.1"/>
    </source>
</evidence>
<protein>
    <submittedName>
        <fullName evidence="1">Uncharacterized protein</fullName>
    </submittedName>
</protein>
<reference evidence="1 2" key="1">
    <citation type="submission" date="2017-03" db="EMBL/GenBank/DDBJ databases">
        <title>Genome Survey of Euroglyphus maynei.</title>
        <authorList>
            <person name="Arlian L.G."/>
            <person name="Morgan M.S."/>
            <person name="Rider S.D."/>
        </authorList>
    </citation>
    <scope>NUCLEOTIDE SEQUENCE [LARGE SCALE GENOMIC DNA]</scope>
    <source>
        <strain evidence="1">Arlian Lab</strain>
        <tissue evidence="1">Whole body</tissue>
    </source>
</reference>
<proteinExistence type="predicted"/>
<organism evidence="1 2">
    <name type="scientific">Euroglyphus maynei</name>
    <name type="common">Mayne's house dust mite</name>
    <dbReference type="NCBI Taxonomy" id="6958"/>
    <lineage>
        <taxon>Eukaryota</taxon>
        <taxon>Metazoa</taxon>
        <taxon>Ecdysozoa</taxon>
        <taxon>Arthropoda</taxon>
        <taxon>Chelicerata</taxon>
        <taxon>Arachnida</taxon>
        <taxon>Acari</taxon>
        <taxon>Acariformes</taxon>
        <taxon>Sarcoptiformes</taxon>
        <taxon>Astigmata</taxon>
        <taxon>Psoroptidia</taxon>
        <taxon>Analgoidea</taxon>
        <taxon>Pyroglyphidae</taxon>
        <taxon>Pyroglyphinae</taxon>
        <taxon>Euroglyphus</taxon>
    </lineage>
</organism>
<gene>
    <name evidence="1" type="ORF">BLA29_013194</name>
</gene>
<name>A0A1Y3APW6_EURMA</name>